<keyword evidence="4" id="KW-1185">Reference proteome</keyword>
<organism evidence="3 4">
    <name type="scientific">Christiangramia echinicola</name>
    <dbReference type="NCBI Taxonomy" id="279359"/>
    <lineage>
        <taxon>Bacteria</taxon>
        <taxon>Pseudomonadati</taxon>
        <taxon>Bacteroidota</taxon>
        <taxon>Flavobacteriia</taxon>
        <taxon>Flavobacteriales</taxon>
        <taxon>Flavobacteriaceae</taxon>
        <taxon>Christiangramia</taxon>
    </lineage>
</organism>
<evidence type="ECO:0000313" key="4">
    <source>
        <dbReference type="Proteomes" id="UP000198858"/>
    </source>
</evidence>
<evidence type="ECO:0000313" key="3">
    <source>
        <dbReference type="EMBL" id="SDR65894.1"/>
    </source>
</evidence>
<gene>
    <name evidence="3" type="ORF">SAMN04488552_0207</name>
</gene>
<feature type="region of interest" description="Disordered" evidence="1">
    <location>
        <begin position="163"/>
        <end position="208"/>
    </location>
</feature>
<protein>
    <submittedName>
        <fullName evidence="3">Uncharacterized protein</fullName>
    </submittedName>
</protein>
<accession>A0A1H1KUB6</accession>
<dbReference type="AlphaFoldDB" id="A0A1H1KUB6"/>
<feature type="transmembrane region" description="Helical" evidence="2">
    <location>
        <begin position="56"/>
        <end position="78"/>
    </location>
</feature>
<dbReference type="STRING" id="1250231.SAMN04488552_0207"/>
<proteinExistence type="predicted"/>
<evidence type="ECO:0000256" key="1">
    <source>
        <dbReference type="SAM" id="MobiDB-lite"/>
    </source>
</evidence>
<dbReference type="RefSeq" id="WP_089660929.1">
    <property type="nucleotide sequence ID" value="NZ_LT629745.1"/>
</dbReference>
<sequence>MRKEDSIEIIGEKSKDLLSNQIAAFDSNYGKAGTFISISSLFTPLAFTIYDKFNYNIITTIIFFIPICLNLFGLFFLLKVLIPKKLSFGFGFQEFDKLIKDSYENVKLFEIGSNKTAFEVNSELLNKQNKNLRKGLRLIFSSAISLALIFLIQTININSNKMADKNQDSENQSNQNDSDTGREIPEVRPEQTTYIEKGGNPNTEKRNK</sequence>
<feature type="transmembrane region" description="Helical" evidence="2">
    <location>
        <begin position="135"/>
        <end position="155"/>
    </location>
</feature>
<dbReference type="EMBL" id="LT629745">
    <property type="protein sequence ID" value="SDR65894.1"/>
    <property type="molecule type" value="Genomic_DNA"/>
</dbReference>
<keyword evidence="2" id="KW-1133">Transmembrane helix</keyword>
<feature type="compositionally biased region" description="Basic and acidic residues" evidence="1">
    <location>
        <begin position="179"/>
        <end position="189"/>
    </location>
</feature>
<feature type="transmembrane region" description="Helical" evidence="2">
    <location>
        <begin position="32"/>
        <end position="50"/>
    </location>
</feature>
<feature type="compositionally biased region" description="Low complexity" evidence="1">
    <location>
        <begin position="169"/>
        <end position="178"/>
    </location>
</feature>
<name>A0A1H1KUB6_9FLAO</name>
<evidence type="ECO:0000256" key="2">
    <source>
        <dbReference type="SAM" id="Phobius"/>
    </source>
</evidence>
<reference evidence="3 4" key="1">
    <citation type="submission" date="2016-10" db="EMBL/GenBank/DDBJ databases">
        <authorList>
            <person name="Varghese N."/>
            <person name="Submissions S."/>
        </authorList>
    </citation>
    <scope>NUCLEOTIDE SEQUENCE [LARGE SCALE GENOMIC DNA]</scope>
    <source>
        <strain evidence="3 4">Mar_2010_102</strain>
    </source>
</reference>
<keyword evidence="2" id="KW-0472">Membrane</keyword>
<keyword evidence="2" id="KW-0812">Transmembrane</keyword>
<dbReference type="Proteomes" id="UP000198858">
    <property type="component" value="Chromosome I"/>
</dbReference>